<reference evidence="2" key="2">
    <citation type="journal article" date="2015" name="Data Brief">
        <title>Shoot transcriptome of the giant reed, Arundo donax.</title>
        <authorList>
            <person name="Barrero R.A."/>
            <person name="Guerrero F.D."/>
            <person name="Moolhuijzen P."/>
            <person name="Goolsby J.A."/>
            <person name="Tidwell J."/>
            <person name="Bellgard S.E."/>
            <person name="Bellgard M.I."/>
        </authorList>
    </citation>
    <scope>NUCLEOTIDE SEQUENCE</scope>
    <source>
        <tissue evidence="2">Shoot tissue taken approximately 20 cm above the soil surface</tissue>
    </source>
</reference>
<evidence type="ECO:0000256" key="1">
    <source>
        <dbReference type="SAM" id="MobiDB-lite"/>
    </source>
</evidence>
<dbReference type="EMBL" id="GBRH01173033">
    <property type="protein sequence ID" value="JAE24863.1"/>
    <property type="molecule type" value="Transcribed_RNA"/>
</dbReference>
<reference evidence="2" key="1">
    <citation type="submission" date="2014-09" db="EMBL/GenBank/DDBJ databases">
        <authorList>
            <person name="Magalhaes I.L.F."/>
            <person name="Oliveira U."/>
            <person name="Santos F.R."/>
            <person name="Vidigal T.H.D.A."/>
            <person name="Brescovit A.D."/>
            <person name="Santos A.J."/>
        </authorList>
    </citation>
    <scope>NUCLEOTIDE SEQUENCE</scope>
    <source>
        <tissue evidence="2">Shoot tissue taken approximately 20 cm above the soil surface</tissue>
    </source>
</reference>
<evidence type="ECO:0000313" key="2">
    <source>
        <dbReference type="EMBL" id="JAE24863.1"/>
    </source>
</evidence>
<organism evidence="2">
    <name type="scientific">Arundo donax</name>
    <name type="common">Giant reed</name>
    <name type="synonym">Donax arundinaceus</name>
    <dbReference type="NCBI Taxonomy" id="35708"/>
    <lineage>
        <taxon>Eukaryota</taxon>
        <taxon>Viridiplantae</taxon>
        <taxon>Streptophyta</taxon>
        <taxon>Embryophyta</taxon>
        <taxon>Tracheophyta</taxon>
        <taxon>Spermatophyta</taxon>
        <taxon>Magnoliopsida</taxon>
        <taxon>Liliopsida</taxon>
        <taxon>Poales</taxon>
        <taxon>Poaceae</taxon>
        <taxon>PACMAD clade</taxon>
        <taxon>Arundinoideae</taxon>
        <taxon>Arundineae</taxon>
        <taxon>Arundo</taxon>
    </lineage>
</organism>
<sequence>MAFLASTGCGTSGAPMAPSMSCTSAREGSAPWRL</sequence>
<dbReference type="AlphaFoldDB" id="A0A0A9GW90"/>
<proteinExistence type="predicted"/>
<accession>A0A0A9GW90</accession>
<protein>
    <submittedName>
        <fullName evidence="2">Uncharacterized protein</fullName>
    </submittedName>
</protein>
<feature type="region of interest" description="Disordered" evidence="1">
    <location>
        <begin position="1"/>
        <end position="34"/>
    </location>
</feature>
<name>A0A0A9GW90_ARUDO</name>